<evidence type="ECO:0000259" key="7">
    <source>
        <dbReference type="PROSITE" id="PS50111"/>
    </source>
</evidence>
<evidence type="ECO:0000313" key="10">
    <source>
        <dbReference type="EMBL" id="TCT07958.1"/>
    </source>
</evidence>
<comment type="subcellular location">
    <subcellularLocation>
        <location evidence="1">Cell inner membrane</location>
        <topology evidence="1">Multi-pass membrane protein</topology>
    </subcellularLocation>
</comment>
<dbReference type="Pfam" id="PF00672">
    <property type="entry name" value="HAMP"/>
    <property type="match status" value="1"/>
</dbReference>
<accession>A0A4V2UYM4</accession>
<gene>
    <name evidence="10" type="ORF">EDC64_101477</name>
</gene>
<evidence type="ECO:0000256" key="3">
    <source>
        <dbReference type="ARBA" id="ARBA00023224"/>
    </source>
</evidence>
<feature type="transmembrane region" description="Helical" evidence="6">
    <location>
        <begin position="185"/>
        <end position="209"/>
    </location>
</feature>
<keyword evidence="2" id="KW-1003">Cell membrane</keyword>
<proteinExistence type="inferred from homology"/>
<dbReference type="InterPro" id="IPR004090">
    <property type="entry name" value="Chemotax_Me-accpt_rcpt"/>
</dbReference>
<sequence>MKIINKIYAIVGLLGISTVTVAGISLHALNKQSDLSARLDQTWQRAFLSEELNGLITATVMESRGVYMSKSPEEVKKFAPAILKNLKLMGETVEKIRAVTPPADIPAVNDLAANIVKFQEFRTETARLGTEVSAAAANVQGNNEGNRANRKALQASLDGYIEKVQNELTPLRQAFETLSRQTATLIMGGTILGLVLSIGIALFIGVMTLSRPIKRVSDTLKSVAEGNLDVEVEANPARDEVGELWTSAGRLLGELKDADRMRTEQAAAAERMEVEKRAAMRDLAERFDSEVSGVVRTVAAAVTQLEASAATMSSSADETSRQSTVVAAAAEQATSNVQIAASAAEELAASVREIGQQVSSAAKIAGEATDQANNTAEVVRGLSGSAQRIGQVVNLITDIAAQTNLLALNATIEAARAGDAGRGFAVVAMEVKTLAEQTSKATDEISSQIAAVQGATNEVVRAIEGISGTIRRIDEISTSIATAIEEQGAATGEIAQNVHQAAQGTQEVSSSITTVSTAAADTGRVSGEIVRSASDLSLQARNLRAQVDSFVERVRAA</sequence>
<dbReference type="SMART" id="SM00304">
    <property type="entry name" value="HAMP"/>
    <property type="match status" value="1"/>
</dbReference>
<evidence type="ECO:0000256" key="2">
    <source>
        <dbReference type="ARBA" id="ARBA00022519"/>
    </source>
</evidence>
<feature type="domain" description="Methyl-accepting transducer" evidence="7">
    <location>
        <begin position="301"/>
        <end position="523"/>
    </location>
</feature>
<feature type="domain" description="T-SNARE coiled-coil homology" evidence="8">
    <location>
        <begin position="453"/>
        <end position="515"/>
    </location>
</feature>
<dbReference type="GO" id="GO:0006935">
    <property type="term" value="P:chemotaxis"/>
    <property type="evidence" value="ECO:0007669"/>
    <property type="project" value="InterPro"/>
</dbReference>
<evidence type="ECO:0000259" key="9">
    <source>
        <dbReference type="PROSITE" id="PS50885"/>
    </source>
</evidence>
<keyword evidence="11" id="KW-1185">Reference proteome</keyword>
<keyword evidence="6" id="KW-1133">Transmembrane helix</keyword>
<dbReference type="EMBL" id="SMAI01000001">
    <property type="protein sequence ID" value="TCT07958.1"/>
    <property type="molecule type" value="Genomic_DNA"/>
</dbReference>
<dbReference type="InterPro" id="IPR000727">
    <property type="entry name" value="T_SNARE_dom"/>
</dbReference>
<keyword evidence="2" id="KW-0997">Cell inner membrane</keyword>
<dbReference type="PRINTS" id="PR00260">
    <property type="entry name" value="CHEMTRNSDUCR"/>
</dbReference>
<evidence type="ECO:0000256" key="4">
    <source>
        <dbReference type="ARBA" id="ARBA00029447"/>
    </source>
</evidence>
<keyword evidence="3 5" id="KW-0807">Transducer</keyword>
<dbReference type="GO" id="GO:0004888">
    <property type="term" value="F:transmembrane signaling receptor activity"/>
    <property type="evidence" value="ECO:0007669"/>
    <property type="project" value="InterPro"/>
</dbReference>
<feature type="transmembrane region" description="Helical" evidence="6">
    <location>
        <begin position="7"/>
        <end position="29"/>
    </location>
</feature>
<dbReference type="PANTHER" id="PTHR32089:SF112">
    <property type="entry name" value="LYSOZYME-LIKE PROTEIN-RELATED"/>
    <property type="match status" value="1"/>
</dbReference>
<comment type="similarity">
    <text evidence="4">Belongs to the methyl-accepting chemotaxis (MCP) protein family.</text>
</comment>
<dbReference type="AlphaFoldDB" id="A0A4V2UYM4"/>
<evidence type="ECO:0000256" key="1">
    <source>
        <dbReference type="ARBA" id="ARBA00004429"/>
    </source>
</evidence>
<dbReference type="PROSITE" id="PS50192">
    <property type="entry name" value="T_SNARE"/>
    <property type="match status" value="1"/>
</dbReference>
<dbReference type="GO" id="GO:0007165">
    <property type="term" value="P:signal transduction"/>
    <property type="evidence" value="ECO:0007669"/>
    <property type="project" value="UniProtKB-KW"/>
</dbReference>
<evidence type="ECO:0000259" key="8">
    <source>
        <dbReference type="PROSITE" id="PS50192"/>
    </source>
</evidence>
<organism evidence="10 11">
    <name type="scientific">Aquabacter spiritensis</name>
    <dbReference type="NCBI Taxonomy" id="933073"/>
    <lineage>
        <taxon>Bacteria</taxon>
        <taxon>Pseudomonadati</taxon>
        <taxon>Pseudomonadota</taxon>
        <taxon>Alphaproteobacteria</taxon>
        <taxon>Hyphomicrobiales</taxon>
        <taxon>Xanthobacteraceae</taxon>
        <taxon>Aquabacter</taxon>
    </lineage>
</organism>
<feature type="domain" description="HAMP" evidence="9">
    <location>
        <begin position="207"/>
        <end position="260"/>
    </location>
</feature>
<dbReference type="PROSITE" id="PS50885">
    <property type="entry name" value="HAMP"/>
    <property type="match status" value="1"/>
</dbReference>
<dbReference type="PROSITE" id="PS50111">
    <property type="entry name" value="CHEMOTAXIS_TRANSDUC_2"/>
    <property type="match status" value="1"/>
</dbReference>
<reference evidence="10 11" key="1">
    <citation type="submission" date="2019-03" db="EMBL/GenBank/DDBJ databases">
        <title>Genomic Encyclopedia of Type Strains, Phase IV (KMG-IV): sequencing the most valuable type-strain genomes for metagenomic binning, comparative biology and taxonomic classification.</title>
        <authorList>
            <person name="Goeker M."/>
        </authorList>
    </citation>
    <scope>NUCLEOTIDE SEQUENCE [LARGE SCALE GENOMIC DNA]</scope>
    <source>
        <strain evidence="10 11">DSM 9035</strain>
    </source>
</reference>
<evidence type="ECO:0000256" key="6">
    <source>
        <dbReference type="SAM" id="Phobius"/>
    </source>
</evidence>
<comment type="caution">
    <text evidence="10">The sequence shown here is derived from an EMBL/GenBank/DDBJ whole genome shotgun (WGS) entry which is preliminary data.</text>
</comment>
<dbReference type="Gene3D" id="6.10.340.10">
    <property type="match status" value="1"/>
</dbReference>
<dbReference type="InterPro" id="IPR003660">
    <property type="entry name" value="HAMP_dom"/>
</dbReference>
<dbReference type="SUPFAM" id="SSF58104">
    <property type="entry name" value="Methyl-accepting chemotaxis protein (MCP) signaling domain"/>
    <property type="match status" value="1"/>
</dbReference>
<dbReference type="InterPro" id="IPR004089">
    <property type="entry name" value="MCPsignal_dom"/>
</dbReference>
<protein>
    <submittedName>
        <fullName evidence="10">Methyl-accepting chemotaxis protein</fullName>
    </submittedName>
</protein>
<dbReference type="CDD" id="cd06225">
    <property type="entry name" value="HAMP"/>
    <property type="match status" value="1"/>
</dbReference>
<keyword evidence="6" id="KW-0812">Transmembrane</keyword>
<dbReference type="GO" id="GO:0005886">
    <property type="term" value="C:plasma membrane"/>
    <property type="evidence" value="ECO:0007669"/>
    <property type="project" value="UniProtKB-SubCell"/>
</dbReference>
<evidence type="ECO:0000313" key="11">
    <source>
        <dbReference type="Proteomes" id="UP000294664"/>
    </source>
</evidence>
<dbReference type="PANTHER" id="PTHR32089">
    <property type="entry name" value="METHYL-ACCEPTING CHEMOTAXIS PROTEIN MCPB"/>
    <property type="match status" value="1"/>
</dbReference>
<dbReference type="Gene3D" id="1.10.287.950">
    <property type="entry name" value="Methyl-accepting chemotaxis protein"/>
    <property type="match status" value="1"/>
</dbReference>
<dbReference type="OrthoDB" id="3289104at2"/>
<dbReference type="RefSeq" id="WP_132029469.1">
    <property type="nucleotide sequence ID" value="NZ_SMAI01000001.1"/>
</dbReference>
<dbReference type="Pfam" id="PF00015">
    <property type="entry name" value="MCPsignal"/>
    <property type="match status" value="1"/>
</dbReference>
<dbReference type="Proteomes" id="UP000294664">
    <property type="component" value="Unassembled WGS sequence"/>
</dbReference>
<dbReference type="SMART" id="SM00283">
    <property type="entry name" value="MA"/>
    <property type="match status" value="1"/>
</dbReference>
<keyword evidence="6" id="KW-0472">Membrane</keyword>
<evidence type="ECO:0000256" key="5">
    <source>
        <dbReference type="PROSITE-ProRule" id="PRU00284"/>
    </source>
</evidence>
<name>A0A4V2UYM4_9HYPH</name>